<evidence type="ECO:0000256" key="2">
    <source>
        <dbReference type="ARBA" id="ARBA00013855"/>
    </source>
</evidence>
<gene>
    <name evidence="7" type="ORF">UU58_C0001G0026</name>
</gene>
<keyword evidence="5" id="KW-0812">Transmembrane</keyword>
<dbReference type="Proteomes" id="UP000034236">
    <property type="component" value="Unassembled WGS sequence"/>
</dbReference>
<evidence type="ECO:0000313" key="7">
    <source>
        <dbReference type="EMBL" id="KKS05166.1"/>
    </source>
</evidence>
<protein>
    <recommendedName>
        <fullName evidence="2">Cell shape-determining protein MreC</fullName>
    </recommendedName>
    <alternativeName>
        <fullName evidence="4">Cell shape protein MreC</fullName>
    </alternativeName>
</protein>
<accession>A0A0G0Y6W2</accession>
<dbReference type="AlphaFoldDB" id="A0A0G0Y6W2"/>
<proteinExistence type="inferred from homology"/>
<keyword evidence="5" id="KW-1133">Transmembrane helix</keyword>
<keyword evidence="3" id="KW-0133">Cell shape</keyword>
<sequence length="276" mass="30475">MSYLLDKKNKRKKFLNIALSAFVLIVLFYFRTGIFNGLSYMSGWLFRPVLILGNNINGKLSDAGSYFYSKKSLLWENEDLKLRLNEQEARTANYNSILDENLKIKEILGRLPVGKAGKNEKVKMILSAILSKPNQSPYDTLIIDTGTNRGVKTGNIVFALGNVPIGRVSLAYDNSSKVILFSNAGERTQAIIAGRSAHAGGDVFMEVVGRGGGNFEMTMPKDFILQKGDQVVLPGINSLLLAVVEKIISDPRNPFAKALLSSPVNIQELKFVEVEI</sequence>
<dbReference type="Pfam" id="PF04085">
    <property type="entry name" value="MreC"/>
    <property type="match status" value="1"/>
</dbReference>
<dbReference type="InterPro" id="IPR007221">
    <property type="entry name" value="MreC"/>
</dbReference>
<dbReference type="EMBL" id="LCBE01000001">
    <property type="protein sequence ID" value="KKS05166.1"/>
    <property type="molecule type" value="Genomic_DNA"/>
</dbReference>
<dbReference type="InterPro" id="IPR055342">
    <property type="entry name" value="MreC_beta-barrel_core"/>
</dbReference>
<evidence type="ECO:0000259" key="6">
    <source>
        <dbReference type="Pfam" id="PF04085"/>
    </source>
</evidence>
<dbReference type="Gene3D" id="2.40.10.350">
    <property type="entry name" value="Rod shape-determining protein MreC, domain 2"/>
    <property type="match status" value="1"/>
</dbReference>
<name>A0A0G0Y6W2_9BACT</name>
<organism evidence="7 8">
    <name type="scientific">Candidatus Nomurabacteria bacterium GW2011_GWA2_41_25</name>
    <dbReference type="NCBI Taxonomy" id="1618736"/>
    <lineage>
        <taxon>Bacteria</taxon>
        <taxon>Candidatus Nomuraibacteriota</taxon>
    </lineage>
</organism>
<evidence type="ECO:0000256" key="3">
    <source>
        <dbReference type="ARBA" id="ARBA00022960"/>
    </source>
</evidence>
<dbReference type="InterPro" id="IPR042177">
    <property type="entry name" value="Cell/Rod_1"/>
</dbReference>
<feature type="domain" description="Rod shape-determining protein MreC beta-barrel core" evidence="6">
    <location>
        <begin position="131"/>
        <end position="274"/>
    </location>
</feature>
<dbReference type="PANTHER" id="PTHR34138">
    <property type="entry name" value="CELL SHAPE-DETERMINING PROTEIN MREC"/>
    <property type="match status" value="1"/>
</dbReference>
<reference evidence="7 8" key="1">
    <citation type="journal article" date="2015" name="Nature">
        <title>rRNA introns, odd ribosomes, and small enigmatic genomes across a large radiation of phyla.</title>
        <authorList>
            <person name="Brown C.T."/>
            <person name="Hug L.A."/>
            <person name="Thomas B.C."/>
            <person name="Sharon I."/>
            <person name="Castelle C.J."/>
            <person name="Singh A."/>
            <person name="Wilkins M.J."/>
            <person name="Williams K.H."/>
            <person name="Banfield J.F."/>
        </authorList>
    </citation>
    <scope>NUCLEOTIDE SEQUENCE [LARGE SCALE GENOMIC DNA]</scope>
</reference>
<evidence type="ECO:0000256" key="4">
    <source>
        <dbReference type="ARBA" id="ARBA00032089"/>
    </source>
</evidence>
<dbReference type="PANTHER" id="PTHR34138:SF1">
    <property type="entry name" value="CELL SHAPE-DETERMINING PROTEIN MREC"/>
    <property type="match status" value="1"/>
</dbReference>
<comment type="similarity">
    <text evidence="1">Belongs to the MreC family.</text>
</comment>
<dbReference type="GO" id="GO:0005886">
    <property type="term" value="C:plasma membrane"/>
    <property type="evidence" value="ECO:0007669"/>
    <property type="project" value="TreeGrafter"/>
</dbReference>
<feature type="transmembrane region" description="Helical" evidence="5">
    <location>
        <begin position="14"/>
        <end position="30"/>
    </location>
</feature>
<keyword evidence="5" id="KW-0472">Membrane</keyword>
<evidence type="ECO:0000313" key="8">
    <source>
        <dbReference type="Proteomes" id="UP000034236"/>
    </source>
</evidence>
<evidence type="ECO:0000256" key="5">
    <source>
        <dbReference type="SAM" id="Phobius"/>
    </source>
</evidence>
<comment type="caution">
    <text evidence="7">The sequence shown here is derived from an EMBL/GenBank/DDBJ whole genome shotgun (WGS) entry which is preliminary data.</text>
</comment>
<dbReference type="InterPro" id="IPR042175">
    <property type="entry name" value="Cell/Rod_MreC_2"/>
</dbReference>
<dbReference type="GO" id="GO:0008360">
    <property type="term" value="P:regulation of cell shape"/>
    <property type="evidence" value="ECO:0007669"/>
    <property type="project" value="UniProtKB-KW"/>
</dbReference>
<evidence type="ECO:0000256" key="1">
    <source>
        <dbReference type="ARBA" id="ARBA00009369"/>
    </source>
</evidence>
<dbReference type="Gene3D" id="2.40.10.340">
    <property type="entry name" value="Rod shape-determining protein MreC, domain 1"/>
    <property type="match status" value="1"/>
</dbReference>